<dbReference type="RefSeq" id="WP_148521373.1">
    <property type="nucleotide sequence ID" value="NZ_VSIJ01000005.1"/>
</dbReference>
<dbReference type="AlphaFoldDB" id="A0ABD7SRV0"/>
<accession>A0ABD7SRV0</accession>
<name>A0ABD7SRV0_VIBCL</name>
<protein>
    <recommendedName>
        <fullName evidence="4">Lipoprotein</fullName>
    </recommendedName>
</protein>
<evidence type="ECO:0000256" key="1">
    <source>
        <dbReference type="SAM" id="SignalP"/>
    </source>
</evidence>
<comment type="caution">
    <text evidence="2">The sequence shown here is derived from an EMBL/GenBank/DDBJ whole genome shotgun (WGS) entry which is preliminary data.</text>
</comment>
<proteinExistence type="predicted"/>
<organism evidence="2 3">
    <name type="scientific">Vibrio cholerae</name>
    <dbReference type="NCBI Taxonomy" id="666"/>
    <lineage>
        <taxon>Bacteria</taxon>
        <taxon>Pseudomonadati</taxon>
        <taxon>Pseudomonadota</taxon>
        <taxon>Gammaproteobacteria</taxon>
        <taxon>Vibrionales</taxon>
        <taxon>Vibrionaceae</taxon>
        <taxon>Vibrio</taxon>
    </lineage>
</organism>
<gene>
    <name evidence="2" type="ORF">FXF03_01295</name>
</gene>
<dbReference type="Proteomes" id="UP000323819">
    <property type="component" value="Unassembled WGS sequence"/>
</dbReference>
<evidence type="ECO:0008006" key="4">
    <source>
        <dbReference type="Google" id="ProtNLM"/>
    </source>
</evidence>
<evidence type="ECO:0000313" key="3">
    <source>
        <dbReference type="Proteomes" id="UP000323819"/>
    </source>
</evidence>
<keyword evidence="1" id="KW-0732">Signal</keyword>
<dbReference type="PROSITE" id="PS51257">
    <property type="entry name" value="PROKAR_LIPOPROTEIN"/>
    <property type="match status" value="1"/>
</dbReference>
<evidence type="ECO:0000313" key="2">
    <source>
        <dbReference type="EMBL" id="TXX67236.1"/>
    </source>
</evidence>
<feature type="chain" id="PRO_5044758049" description="Lipoprotein" evidence="1">
    <location>
        <begin position="19"/>
        <end position="201"/>
    </location>
</feature>
<feature type="signal peptide" evidence="1">
    <location>
        <begin position="1"/>
        <end position="18"/>
    </location>
</feature>
<dbReference type="EMBL" id="VSIJ01000005">
    <property type="protein sequence ID" value="TXX67236.1"/>
    <property type="molecule type" value="Genomic_DNA"/>
</dbReference>
<sequence length="201" mass="21995">MQLKTRLFIFSAMAFSLASCSSGYDKSSSTTSDKYQELSVSAVYYPARNDVNPSLSNKVVFSTLLNQHGSEKNRDIYILLGHSVAAICKEKNDCSQSSNLATLDYIVKEQKDGLVIHGQMANETGQSTTSSSDVGFITWSINDGAKLYLEGTFEQKFSFPVVNGNTLTIEGKLGDKLVLTAGEHSLIESNRMRAHMVKASK</sequence>
<reference evidence="2 3" key="1">
    <citation type="submission" date="2019-06" db="EMBL/GenBank/DDBJ databases">
        <title>Vibrio cholerae phylogeny based on whole-genome sequencing reveals genetic diversity and population strucutre.</title>
        <authorList>
            <person name="Zhiqiu Y."/>
            <person name="Bin L."/>
            <person name="Lingyan J."/>
        </authorList>
    </citation>
    <scope>NUCLEOTIDE SEQUENCE [LARGE SCALE GENOMIC DNA]</scope>
    <source>
        <strain evidence="2 3">N2814</strain>
    </source>
</reference>